<evidence type="ECO:0000313" key="3">
    <source>
        <dbReference type="EMBL" id="KAJ8752639.1"/>
    </source>
</evidence>
<accession>A0AAV8SKX9</accession>
<dbReference type="InterPro" id="IPR051506">
    <property type="entry name" value="ATOS_Transcription_Regulators"/>
</dbReference>
<comment type="caution">
    <text evidence="3">The sequence shown here is derived from an EMBL/GenBank/DDBJ whole genome shotgun (WGS) entry which is preliminary data.</text>
</comment>
<sequence>MRVEWLTRKRASLTFWTTLYSTKRMGLPQVSSGGIADEMALSTFVQTPAIIAGMSSCDLSGINVGNLGTRMQMDLPCSSPGDHHKKTNTEHKSGWFTHKIGQNFQTPVPRIVGFESRGLGSSVNLFRGNQSMSTVVSINSDEVELTGSQVRKRVLSPLGGMLLPDQFNRDRLDISDGSHSYVFQGGKDNYKGSPSNEHKKAHIGNSNYFNSPSWSSSCIPEWINLHNGSCEANSIFFTDGPVLENMRLEPHSAFISPPEINRFGETNMVTSETGAIPIPKKKTVSPPLSLSPLGPKLPERIKSSRGCQNIGKKLDDEYITFRDIEQSLDGTVSDILSIEKRKDCNMPNESLQGFDLFQKQFDALIPEVSSSWDENSDVTRPCIKFGRTLSGLSVRRSLIGSFEESLLSGRLLAGKACQRIDGFLAVLNVTGGNFSPQSQKLPFTVTSVDGDNYLLYYSSIDLAGHLHSNKANASKMRRSLSIDDSRAEKSRIRIPMKGRIQLVLSNPEKTPIHTFLCNYDLTDMPTGTKTFLRQRMILSSSGPTNLLANRSRRDGKMKDNGKASSISKDDCSLPHRTESADSSDTDPVHRTRYSKQSRFNSSQCINGCSGEGNLPSSPDNCVNKIVQSPSKVNYSTNGAGVLRYALHLRFLCSSPKKNSRSIQRCKSDPLSAPESNKMNLDWDRRFYLYSDMRVVFPQRHSDADEGKLKVEYDYPSNPKYFDI</sequence>
<dbReference type="EMBL" id="JAIWQS010000010">
    <property type="protein sequence ID" value="KAJ8752639.1"/>
    <property type="molecule type" value="Genomic_DNA"/>
</dbReference>
<gene>
    <name evidence="3" type="ORF">K2173_005528</name>
</gene>
<dbReference type="SMART" id="SM01177">
    <property type="entry name" value="DUF4210"/>
    <property type="match status" value="1"/>
</dbReference>
<evidence type="ECO:0000313" key="4">
    <source>
        <dbReference type="Proteomes" id="UP001159364"/>
    </source>
</evidence>
<organism evidence="3 4">
    <name type="scientific">Erythroxylum novogranatense</name>
    <dbReference type="NCBI Taxonomy" id="1862640"/>
    <lineage>
        <taxon>Eukaryota</taxon>
        <taxon>Viridiplantae</taxon>
        <taxon>Streptophyta</taxon>
        <taxon>Embryophyta</taxon>
        <taxon>Tracheophyta</taxon>
        <taxon>Spermatophyta</taxon>
        <taxon>Magnoliopsida</taxon>
        <taxon>eudicotyledons</taxon>
        <taxon>Gunneridae</taxon>
        <taxon>Pentapetalae</taxon>
        <taxon>rosids</taxon>
        <taxon>fabids</taxon>
        <taxon>Malpighiales</taxon>
        <taxon>Erythroxylaceae</taxon>
        <taxon>Erythroxylum</taxon>
    </lineage>
</organism>
<dbReference type="PANTHER" id="PTHR13199:SF11">
    <property type="entry name" value="PROTEIN ATOSSA"/>
    <property type="match status" value="1"/>
</dbReference>
<feature type="compositionally biased region" description="Basic and acidic residues" evidence="1">
    <location>
        <begin position="551"/>
        <end position="579"/>
    </location>
</feature>
<feature type="region of interest" description="Disordered" evidence="1">
    <location>
        <begin position="542"/>
        <end position="595"/>
    </location>
</feature>
<dbReference type="PANTHER" id="PTHR13199">
    <property type="entry name" value="GH03947P"/>
    <property type="match status" value="1"/>
</dbReference>
<proteinExistence type="predicted"/>
<keyword evidence="4" id="KW-1185">Reference proteome</keyword>
<protein>
    <recommendedName>
        <fullName evidence="2">Atos-like conserved domain-containing protein</fullName>
    </recommendedName>
</protein>
<dbReference type="Proteomes" id="UP001159364">
    <property type="component" value="Linkage Group LG10"/>
</dbReference>
<reference evidence="3 4" key="1">
    <citation type="submission" date="2021-09" db="EMBL/GenBank/DDBJ databases">
        <title>Genomic insights and catalytic innovation underlie evolution of tropane alkaloids biosynthesis.</title>
        <authorList>
            <person name="Wang Y.-J."/>
            <person name="Tian T."/>
            <person name="Huang J.-P."/>
            <person name="Huang S.-X."/>
        </authorList>
    </citation>
    <scope>NUCLEOTIDE SEQUENCE [LARGE SCALE GENOMIC DNA]</scope>
    <source>
        <strain evidence="3">KIB-2018</strain>
        <tissue evidence="3">Leaf</tissue>
    </source>
</reference>
<dbReference type="AlphaFoldDB" id="A0AAV8SKX9"/>
<evidence type="ECO:0000256" key="1">
    <source>
        <dbReference type="SAM" id="MobiDB-lite"/>
    </source>
</evidence>
<dbReference type="InterPro" id="IPR025261">
    <property type="entry name" value="Atos-like_cons_dom"/>
</dbReference>
<evidence type="ECO:0000259" key="2">
    <source>
        <dbReference type="SMART" id="SM01177"/>
    </source>
</evidence>
<feature type="domain" description="Atos-like conserved" evidence="2">
    <location>
        <begin position="398"/>
        <end position="457"/>
    </location>
</feature>
<name>A0AAV8SKX9_9ROSI</name>
<dbReference type="InterPro" id="IPR033473">
    <property type="entry name" value="Atos-like_C"/>
</dbReference>
<dbReference type="Pfam" id="PF13889">
    <property type="entry name" value="Chromosome_seg"/>
    <property type="match status" value="1"/>
</dbReference>